<evidence type="ECO:0000313" key="4">
    <source>
        <dbReference type="Proteomes" id="UP000308530"/>
    </source>
</evidence>
<dbReference type="Gene3D" id="3.30.9.10">
    <property type="entry name" value="D-Amino Acid Oxidase, subunit A, domain 2"/>
    <property type="match status" value="1"/>
</dbReference>
<organism evidence="3 4">
    <name type="scientific">Peteryoungia desertarenae</name>
    <dbReference type="NCBI Taxonomy" id="1813451"/>
    <lineage>
        <taxon>Bacteria</taxon>
        <taxon>Pseudomonadati</taxon>
        <taxon>Pseudomonadota</taxon>
        <taxon>Alphaproteobacteria</taxon>
        <taxon>Hyphomicrobiales</taxon>
        <taxon>Rhizobiaceae</taxon>
        <taxon>Peteryoungia</taxon>
    </lineage>
</organism>
<name>A0ABX6QMG5_9HYPH</name>
<dbReference type="Pfam" id="PF01266">
    <property type="entry name" value="DAO"/>
    <property type="match status" value="1"/>
</dbReference>
<dbReference type="RefSeq" id="WP_138285431.1">
    <property type="nucleotide sequence ID" value="NZ_CP058350.1"/>
</dbReference>
<dbReference type="InterPro" id="IPR006076">
    <property type="entry name" value="FAD-dep_OxRdtase"/>
</dbReference>
<dbReference type="PANTHER" id="PTHR13847">
    <property type="entry name" value="SARCOSINE DEHYDROGENASE-RELATED"/>
    <property type="match status" value="1"/>
</dbReference>
<dbReference type="Proteomes" id="UP000308530">
    <property type="component" value="Chromosome"/>
</dbReference>
<dbReference type="SUPFAM" id="SSF54373">
    <property type="entry name" value="FAD-linked reductases, C-terminal domain"/>
    <property type="match status" value="1"/>
</dbReference>
<evidence type="ECO:0000256" key="1">
    <source>
        <dbReference type="ARBA" id="ARBA00023002"/>
    </source>
</evidence>
<reference evidence="3 4" key="1">
    <citation type="submission" date="2020-06" db="EMBL/GenBank/DDBJ databases">
        <title>Genome sequence of Rhizobium sp strain ADMK78.</title>
        <authorList>
            <person name="Rahi P."/>
        </authorList>
    </citation>
    <scope>NUCLEOTIDE SEQUENCE [LARGE SCALE GENOMIC DNA]</scope>
    <source>
        <strain evidence="3 4">ADMK78</strain>
    </source>
</reference>
<feature type="domain" description="FAD dependent oxidoreductase" evidence="2">
    <location>
        <begin position="6"/>
        <end position="397"/>
    </location>
</feature>
<dbReference type="SUPFAM" id="SSF51905">
    <property type="entry name" value="FAD/NAD(P)-binding domain"/>
    <property type="match status" value="1"/>
</dbReference>
<gene>
    <name evidence="3" type="ORF">FE840_007700</name>
</gene>
<evidence type="ECO:0000259" key="2">
    <source>
        <dbReference type="Pfam" id="PF01266"/>
    </source>
</evidence>
<evidence type="ECO:0000313" key="3">
    <source>
        <dbReference type="EMBL" id="QLF69437.1"/>
    </source>
</evidence>
<proteinExistence type="predicted"/>
<sequence>MSKSTIVLGAGIIGVSTAIHLARRGRSVILVDRRTPGEETSFGNAGLIQREGVVPYGFPQDIGLLIRYGFNNRIDAHYHASALFKLVPFLGRYWWHSNKSRHQAIAKAYAPLIENSILEHQDLIEASGAQQLIRKDGWMSLFRTTGKQDAELAEAERLAKEYGVGYQALTREDLAREEPHLRGDFVGALKWKDPWSVTDPHGLTKAYLQYFQSLGGRFASGDASSLAPRASGHGWQVMTSDGPLDADVVVLALGPWAEDATRKLGYRFPLGVKRGYHMHYAAAGNAVLNNWAMDAERGYFLAPMDRGIRLTTGAEFADRDAPKSPVQLARAEKVAREIFPLAERLDAEPWMGARPCTPDMMPVIGKAPRHEGMWFAFGHAHHGLTLGPATGRLVAEMMTGEKPFLDPTAWRPERFNP</sequence>
<dbReference type="InterPro" id="IPR036188">
    <property type="entry name" value="FAD/NAD-bd_sf"/>
</dbReference>
<dbReference type="PANTHER" id="PTHR13847:SF289">
    <property type="entry name" value="GLYCINE OXIDASE"/>
    <property type="match status" value="1"/>
</dbReference>
<accession>A0ABX6QMG5</accession>
<keyword evidence="1" id="KW-0560">Oxidoreductase</keyword>
<dbReference type="Gene3D" id="3.50.50.60">
    <property type="entry name" value="FAD/NAD(P)-binding domain"/>
    <property type="match status" value="2"/>
</dbReference>
<keyword evidence="4" id="KW-1185">Reference proteome</keyword>
<protein>
    <submittedName>
        <fullName evidence="3">FAD-binding oxidoreductase</fullName>
    </submittedName>
</protein>
<dbReference type="EMBL" id="CP058350">
    <property type="protein sequence ID" value="QLF69437.1"/>
    <property type="molecule type" value="Genomic_DNA"/>
</dbReference>